<dbReference type="AlphaFoldDB" id="A0A177AQ77"/>
<accession>A0A177AQ77</accession>
<name>A0A177AQ77_9BILA</name>
<comment type="caution">
    <text evidence="1">The sequence shown here is derived from an EMBL/GenBank/DDBJ whole genome shotgun (WGS) entry which is preliminary data.</text>
</comment>
<dbReference type="Proteomes" id="UP000078046">
    <property type="component" value="Unassembled WGS sequence"/>
</dbReference>
<dbReference type="EMBL" id="LWCA01002083">
    <property type="protein sequence ID" value="OAF64145.1"/>
    <property type="molecule type" value="Genomic_DNA"/>
</dbReference>
<gene>
    <name evidence="1" type="ORF">A3Q56_08153</name>
</gene>
<protein>
    <submittedName>
        <fullName evidence="1">Uncharacterized protein</fullName>
    </submittedName>
</protein>
<proteinExistence type="predicted"/>
<sequence length="453" mass="55243">MKMEKIRDINYEYFDENAYLKYEKVKFESRNEQIYFDSIRRFEFSKEFCRDYLIAIQIYNINIGFNQLETKKLNIYLLIYCDKLSKYLLNLNGNNENYTESYIRWPKPELPPNELYNFNKFQIQNLLALYLIEKHIDEIRIFQMLFYNKKKIIEFYKKCQDLKDAEINEELKKLRICRLRWREYINSGVKREDNEQIGMLYRGLALKILDFEKIISILEKWLRKEEELRTNGQFEYFDKSVYNFDQQKYDITKLLCKDKDEINFIIERSRNVFEILDYLFYIESEYISRLWNSFPNKNILSDVIQYETSCILLEENIMSCSYLVDSLNFDGRNEKIDNFHKEAQLRFEHPNDYFYYVSELFITTSDLSATVKSTKVDFLKVLPNLYLYEILLCNNSLKHYENCSLVEEIFYELIKNVKNEKIQDRLWDLANTTRNLINQFKIRSGNNYHIQGH</sequence>
<evidence type="ECO:0000313" key="2">
    <source>
        <dbReference type="Proteomes" id="UP000078046"/>
    </source>
</evidence>
<evidence type="ECO:0000313" key="1">
    <source>
        <dbReference type="EMBL" id="OAF64145.1"/>
    </source>
</evidence>
<organism evidence="1 2">
    <name type="scientific">Intoshia linei</name>
    <dbReference type="NCBI Taxonomy" id="1819745"/>
    <lineage>
        <taxon>Eukaryota</taxon>
        <taxon>Metazoa</taxon>
        <taxon>Spiralia</taxon>
        <taxon>Lophotrochozoa</taxon>
        <taxon>Mesozoa</taxon>
        <taxon>Orthonectida</taxon>
        <taxon>Rhopaluridae</taxon>
        <taxon>Intoshia</taxon>
    </lineage>
</organism>
<keyword evidence="2" id="KW-1185">Reference proteome</keyword>
<reference evidence="1 2" key="1">
    <citation type="submission" date="2016-04" db="EMBL/GenBank/DDBJ databases">
        <title>The genome of Intoshia linei affirms orthonectids as highly simplified spiralians.</title>
        <authorList>
            <person name="Mikhailov K.V."/>
            <person name="Slusarev G.S."/>
            <person name="Nikitin M.A."/>
            <person name="Logacheva M.D."/>
            <person name="Penin A."/>
            <person name="Aleoshin V."/>
            <person name="Panchin Y.V."/>
        </authorList>
    </citation>
    <scope>NUCLEOTIDE SEQUENCE [LARGE SCALE GENOMIC DNA]</scope>
    <source>
        <strain evidence="1">Intl2013</strain>
        <tissue evidence="1">Whole animal</tissue>
    </source>
</reference>